<evidence type="ECO:0000313" key="2">
    <source>
        <dbReference type="EMBL" id="EFP10214.1"/>
    </source>
</evidence>
<organism evidence="3">
    <name type="scientific">Caenorhabditis remanei</name>
    <name type="common">Caenorhabditis vulgaris</name>
    <dbReference type="NCBI Taxonomy" id="31234"/>
    <lineage>
        <taxon>Eukaryota</taxon>
        <taxon>Metazoa</taxon>
        <taxon>Ecdysozoa</taxon>
        <taxon>Nematoda</taxon>
        <taxon>Chromadorea</taxon>
        <taxon>Rhabditida</taxon>
        <taxon>Rhabditina</taxon>
        <taxon>Rhabditomorpha</taxon>
        <taxon>Rhabditoidea</taxon>
        <taxon>Rhabditidae</taxon>
        <taxon>Peloderinae</taxon>
        <taxon>Caenorhabditis</taxon>
    </lineage>
</organism>
<name>E3MVI9_CAERE</name>
<reference evidence="2" key="1">
    <citation type="submission" date="2007-07" db="EMBL/GenBank/DDBJ databases">
        <title>PCAP assembly of the Caenorhabditis remanei genome.</title>
        <authorList>
            <consortium name="The Caenorhabditis remanei Sequencing Consortium"/>
            <person name="Wilson R.K."/>
        </authorList>
    </citation>
    <scope>NUCLEOTIDE SEQUENCE [LARGE SCALE GENOMIC DNA]</scope>
    <source>
        <strain evidence="2">PB4641</strain>
    </source>
</reference>
<feature type="compositionally biased region" description="Polar residues" evidence="1">
    <location>
        <begin position="45"/>
        <end position="64"/>
    </location>
</feature>
<dbReference type="HOGENOM" id="CLU_1877373_0_0_1"/>
<accession>E3MVI9</accession>
<dbReference type="EMBL" id="DS268483">
    <property type="protein sequence ID" value="EFP10214.1"/>
    <property type="molecule type" value="Genomic_DNA"/>
</dbReference>
<dbReference type="AlphaFoldDB" id="E3MVI9"/>
<gene>
    <name evidence="2" type="ORF">CRE_24090</name>
</gene>
<keyword evidence="3" id="KW-1185">Reference proteome</keyword>
<proteinExistence type="predicted"/>
<dbReference type="InParanoid" id="E3MVI9"/>
<dbReference type="Proteomes" id="UP000008281">
    <property type="component" value="Unassembled WGS sequence"/>
</dbReference>
<evidence type="ECO:0000256" key="1">
    <source>
        <dbReference type="SAM" id="MobiDB-lite"/>
    </source>
</evidence>
<sequence>MNLHHRNALKFLLSSGPVGDNLMEIGAGNRRRLCKKTKKIPANAPGNSPLENKKSYNNAKSPSSVPGLETLIPTTKITCSTRNTSVNTLSFSVWDTCRLINNWRNNTSLLLVSIQHLMTFNSIMKTQIPTADGIAM</sequence>
<evidence type="ECO:0000313" key="3">
    <source>
        <dbReference type="Proteomes" id="UP000008281"/>
    </source>
</evidence>
<feature type="region of interest" description="Disordered" evidence="1">
    <location>
        <begin position="39"/>
        <end position="64"/>
    </location>
</feature>
<protein>
    <submittedName>
        <fullName evidence="2">Uncharacterized protein</fullName>
    </submittedName>
</protein>